<keyword evidence="2" id="KW-0548">Nucleotidyltransferase</keyword>
<feature type="compositionally biased region" description="Basic and acidic residues" evidence="1">
    <location>
        <begin position="1"/>
        <end position="10"/>
    </location>
</feature>
<evidence type="ECO:0000313" key="2">
    <source>
        <dbReference type="EMBL" id="EFO60860.1"/>
    </source>
</evidence>
<dbReference type="Proteomes" id="UP000008974">
    <property type="component" value="Unassembled WGS sequence"/>
</dbReference>
<feature type="region of interest" description="Disordered" evidence="1">
    <location>
        <begin position="81"/>
        <end position="109"/>
    </location>
</feature>
<keyword evidence="2" id="KW-0540">Nuclease</keyword>
<evidence type="ECO:0000313" key="3">
    <source>
        <dbReference type="Proteomes" id="UP000008974"/>
    </source>
</evidence>
<reference evidence="2 3" key="1">
    <citation type="journal article" date="2010" name="BMC Genomics">
        <title>Genome analysis and comparative genomics of a Giardia intestinalis assemblage E isolate.</title>
        <authorList>
            <person name="Jerlstrom-Hultqvist J."/>
            <person name="Franzen O."/>
            <person name="Ankarklev J."/>
            <person name="Xu F."/>
            <person name="Nohynkova E."/>
            <person name="Andersson J.O."/>
            <person name="Svard S.G."/>
            <person name="Andersson B."/>
        </authorList>
    </citation>
    <scope>NUCLEOTIDE SEQUENCE [LARGE SCALE GENOMIC DNA]</scope>
    <source>
        <strain evidence="2 3">P15</strain>
    </source>
</reference>
<dbReference type="VEuPathDB" id="GiardiaDB:GLP15_4366"/>
<organism evidence="2 3">
    <name type="scientific">Giardia intestinalis (strain P15)</name>
    <name type="common">Giardia lamblia</name>
    <dbReference type="NCBI Taxonomy" id="658858"/>
    <lineage>
        <taxon>Eukaryota</taxon>
        <taxon>Metamonada</taxon>
        <taxon>Diplomonadida</taxon>
        <taxon>Hexamitidae</taxon>
        <taxon>Giardiinae</taxon>
        <taxon>Giardia</taxon>
    </lineage>
</organism>
<evidence type="ECO:0000256" key="1">
    <source>
        <dbReference type="SAM" id="MobiDB-lite"/>
    </source>
</evidence>
<keyword evidence="2" id="KW-0255">Endonuclease</keyword>
<name>E1F9J6_GIAIA</name>
<keyword evidence="2" id="KW-0378">Hydrolase</keyword>
<accession>E1F9J6</accession>
<comment type="caution">
    <text evidence="2">The sequence shown here is derived from an EMBL/GenBank/DDBJ whole genome shotgun (WGS) entry which is preliminary data.</text>
</comment>
<feature type="compositionally biased region" description="Basic and acidic residues" evidence="1">
    <location>
        <begin position="159"/>
        <end position="172"/>
    </location>
</feature>
<dbReference type="GO" id="GO:0003964">
    <property type="term" value="F:RNA-directed DNA polymerase activity"/>
    <property type="evidence" value="ECO:0007669"/>
    <property type="project" value="UniProtKB-KW"/>
</dbReference>
<keyword evidence="2" id="KW-0695">RNA-directed DNA polymerase</keyword>
<sequence>MAPRPAEPRRGPPSLRHAAQWTRSRACSAGALSMLLHCAGQSALARHPKGRYPLTAYADDTLILRDDGSDAAEMVTEATAWRSTADRRSARTGTGAQRGQDASFWEPGLEEGTSIASRARAKATESLGLAVDAPVTHHARLTRPGSAPQWPAAPLAETDPPRDPMDPSRGSRDLGMLARTEADELLGAPKSSGDRGPPQAAARRLTP</sequence>
<proteinExistence type="predicted"/>
<gene>
    <name evidence="2" type="ORF">GLP15_4366</name>
</gene>
<keyword evidence="2" id="KW-0808">Transferase</keyword>
<dbReference type="AlphaFoldDB" id="E1F9J6"/>
<feature type="region of interest" description="Disordered" evidence="1">
    <location>
        <begin position="1"/>
        <end position="20"/>
    </location>
</feature>
<protein>
    <submittedName>
        <fullName evidence="2">Reverse transcriptase/endonuclease, putative</fullName>
    </submittedName>
</protein>
<dbReference type="EMBL" id="ACVC01000656">
    <property type="protein sequence ID" value="EFO60860.1"/>
    <property type="molecule type" value="Genomic_DNA"/>
</dbReference>
<feature type="region of interest" description="Disordered" evidence="1">
    <location>
        <begin position="141"/>
        <end position="207"/>
    </location>
</feature>
<dbReference type="GO" id="GO:0004519">
    <property type="term" value="F:endonuclease activity"/>
    <property type="evidence" value="ECO:0007669"/>
    <property type="project" value="UniProtKB-KW"/>
</dbReference>